<organism evidence="2 3">
    <name type="scientific">Acropora cervicornis</name>
    <name type="common">Staghorn coral</name>
    <dbReference type="NCBI Taxonomy" id="6130"/>
    <lineage>
        <taxon>Eukaryota</taxon>
        <taxon>Metazoa</taxon>
        <taxon>Cnidaria</taxon>
        <taxon>Anthozoa</taxon>
        <taxon>Hexacorallia</taxon>
        <taxon>Scleractinia</taxon>
        <taxon>Astrocoeniina</taxon>
        <taxon>Acroporidae</taxon>
        <taxon>Acropora</taxon>
    </lineage>
</organism>
<evidence type="ECO:0000313" key="3">
    <source>
        <dbReference type="Proteomes" id="UP001249851"/>
    </source>
</evidence>
<reference evidence="2" key="2">
    <citation type="journal article" date="2023" name="Science">
        <title>Genomic signatures of disease resistance in endangered staghorn corals.</title>
        <authorList>
            <person name="Vollmer S.V."/>
            <person name="Selwyn J.D."/>
            <person name="Despard B.A."/>
            <person name="Roesel C.L."/>
        </authorList>
    </citation>
    <scope>NUCLEOTIDE SEQUENCE</scope>
    <source>
        <strain evidence="2">K2</strain>
    </source>
</reference>
<evidence type="ECO:0000313" key="2">
    <source>
        <dbReference type="EMBL" id="KAK2547043.1"/>
    </source>
</evidence>
<dbReference type="AlphaFoldDB" id="A0AAD9PQ94"/>
<feature type="compositionally biased region" description="Basic and acidic residues" evidence="1">
    <location>
        <begin position="36"/>
        <end position="49"/>
    </location>
</feature>
<evidence type="ECO:0000256" key="1">
    <source>
        <dbReference type="SAM" id="MobiDB-lite"/>
    </source>
</evidence>
<proteinExistence type="predicted"/>
<feature type="region of interest" description="Disordered" evidence="1">
    <location>
        <begin position="36"/>
        <end position="72"/>
    </location>
</feature>
<accession>A0AAD9PQ94</accession>
<name>A0AAD9PQ94_ACRCE</name>
<dbReference type="Proteomes" id="UP001249851">
    <property type="component" value="Unassembled WGS sequence"/>
</dbReference>
<protein>
    <submittedName>
        <fullName evidence="2">Uncharacterized protein</fullName>
    </submittedName>
</protein>
<comment type="caution">
    <text evidence="2">The sequence shown here is derived from an EMBL/GenBank/DDBJ whole genome shotgun (WGS) entry which is preliminary data.</text>
</comment>
<sequence>MRHKEIGSCFKSSSACDEDPIKNTVSLIKQKVCKQSRTEGSDLRTEEKSWLNSMPGRADKSNRPTRTNKHFSEQQKKIMIECYLKGVEDRNKRYTAAMCQDEMLPKLASFKMNQPETIPFQ</sequence>
<gene>
    <name evidence="2" type="ORF">P5673_033203</name>
</gene>
<reference evidence="2" key="1">
    <citation type="journal article" date="2023" name="G3 (Bethesda)">
        <title>Whole genome assembly and annotation of the endangered Caribbean coral Acropora cervicornis.</title>
        <authorList>
            <person name="Selwyn J.D."/>
            <person name="Vollmer S.V."/>
        </authorList>
    </citation>
    <scope>NUCLEOTIDE SEQUENCE</scope>
    <source>
        <strain evidence="2">K2</strain>
    </source>
</reference>
<dbReference type="EMBL" id="JARQWQ010000224">
    <property type="protein sequence ID" value="KAK2547043.1"/>
    <property type="molecule type" value="Genomic_DNA"/>
</dbReference>
<keyword evidence="3" id="KW-1185">Reference proteome</keyword>